<feature type="compositionally biased region" description="Low complexity" evidence="1">
    <location>
        <begin position="101"/>
        <end position="110"/>
    </location>
</feature>
<name>A0A8A7KCZ4_9FIRM</name>
<organism evidence="2 3">
    <name type="scientific">Iocasia fonsfrigidae</name>
    <dbReference type="NCBI Taxonomy" id="2682810"/>
    <lineage>
        <taxon>Bacteria</taxon>
        <taxon>Bacillati</taxon>
        <taxon>Bacillota</taxon>
        <taxon>Clostridia</taxon>
        <taxon>Halanaerobiales</taxon>
        <taxon>Halanaerobiaceae</taxon>
        <taxon>Iocasia</taxon>
    </lineage>
</organism>
<feature type="compositionally biased region" description="Polar residues" evidence="1">
    <location>
        <begin position="187"/>
        <end position="210"/>
    </location>
</feature>
<dbReference type="EMBL" id="CP046640">
    <property type="protein sequence ID" value="QTL97279.1"/>
    <property type="molecule type" value="Genomic_DNA"/>
</dbReference>
<keyword evidence="3" id="KW-1185">Reference proteome</keyword>
<feature type="region of interest" description="Disordered" evidence="1">
    <location>
        <begin position="101"/>
        <end position="137"/>
    </location>
</feature>
<dbReference type="RefSeq" id="WP_230868910.1">
    <property type="nucleotide sequence ID" value="NZ_CP046640.1"/>
</dbReference>
<proteinExistence type="predicted"/>
<feature type="compositionally biased region" description="Polar residues" evidence="1">
    <location>
        <begin position="45"/>
        <end position="72"/>
    </location>
</feature>
<feature type="compositionally biased region" description="Polar residues" evidence="1">
    <location>
        <begin position="221"/>
        <end position="230"/>
    </location>
</feature>
<accession>A0A8A7KCZ4</accession>
<reference evidence="2" key="1">
    <citation type="submission" date="2019-12" db="EMBL/GenBank/DDBJ databases">
        <authorList>
            <person name="zhang j."/>
            <person name="sun C.M."/>
        </authorList>
    </citation>
    <scope>NUCLEOTIDE SEQUENCE</scope>
    <source>
        <strain evidence="2">NS-1</strain>
    </source>
</reference>
<feature type="compositionally biased region" description="Low complexity" evidence="1">
    <location>
        <begin position="211"/>
        <end position="220"/>
    </location>
</feature>
<feature type="region of interest" description="Disordered" evidence="1">
    <location>
        <begin position="177"/>
        <end position="256"/>
    </location>
</feature>
<gene>
    <name evidence="2" type="ORF">GM661_04420</name>
</gene>
<feature type="compositionally biased region" description="Low complexity" evidence="1">
    <location>
        <begin position="30"/>
        <end position="44"/>
    </location>
</feature>
<dbReference type="KEGG" id="ifn:GM661_04420"/>
<protein>
    <submittedName>
        <fullName evidence="2">Uncharacterized protein</fullName>
    </submittedName>
</protein>
<evidence type="ECO:0000256" key="1">
    <source>
        <dbReference type="SAM" id="MobiDB-lite"/>
    </source>
</evidence>
<feature type="region of interest" description="Disordered" evidence="1">
    <location>
        <begin position="29"/>
        <end position="87"/>
    </location>
</feature>
<evidence type="ECO:0000313" key="3">
    <source>
        <dbReference type="Proteomes" id="UP000665020"/>
    </source>
</evidence>
<evidence type="ECO:0000313" key="2">
    <source>
        <dbReference type="EMBL" id="QTL97279.1"/>
    </source>
</evidence>
<dbReference type="AlphaFoldDB" id="A0A8A7KCZ4"/>
<feature type="compositionally biased region" description="Low complexity" evidence="1">
    <location>
        <begin position="177"/>
        <end position="186"/>
    </location>
</feature>
<dbReference type="Proteomes" id="UP000665020">
    <property type="component" value="Chromosome"/>
</dbReference>
<sequence length="256" mass="28041">MNQNNNQAFQQNAVNQQMHAGPGLGQAYTQLQQGNQGNPNIQNLAQNKGLQNTSPGQSQYARNNNYYQPSIQQGGGVNQYGAKFSSGARDEDIGSAYYQSQPAQNAPQNNIRSQYTGNQPANMQYGLNNNTGQSQYAQNNNYYQPSIKQGGGVNQYGAKFSSGTRDEDIGSAYYQSQPAQNAPQNNIRSQYTGNQPANMQYGLNNNTGQSQYAQNNNYYQPSIQQGSGVNQYGAKFSSGTRDEDIGSAYYQSKQGF</sequence>
<feature type="compositionally biased region" description="Polar residues" evidence="1">
    <location>
        <begin position="111"/>
        <end position="134"/>
    </location>
</feature>